<dbReference type="RefSeq" id="XP_011207453.2">
    <property type="nucleotide sequence ID" value="XM_011209151.4"/>
</dbReference>
<dbReference type="OrthoDB" id="6819249at2759"/>
<feature type="region of interest" description="Disordered" evidence="1">
    <location>
        <begin position="385"/>
        <end position="416"/>
    </location>
</feature>
<feature type="region of interest" description="Disordered" evidence="1">
    <location>
        <begin position="432"/>
        <end position="480"/>
    </location>
</feature>
<dbReference type="AlphaFoldDB" id="A0A6I9VTK3"/>
<feature type="compositionally biased region" description="Basic and acidic residues" evidence="1">
    <location>
        <begin position="668"/>
        <end position="693"/>
    </location>
</feature>
<reference evidence="3" key="1">
    <citation type="submission" date="2025-08" db="UniProtKB">
        <authorList>
            <consortium name="RefSeq"/>
        </authorList>
    </citation>
    <scope>IDENTIFICATION</scope>
    <source>
        <tissue evidence="3">Adult</tissue>
    </source>
</reference>
<feature type="compositionally biased region" description="Polar residues" evidence="1">
    <location>
        <begin position="582"/>
        <end position="592"/>
    </location>
</feature>
<dbReference type="FunCoup" id="A0A6I9VTK3">
    <property type="interactions" value="80"/>
</dbReference>
<proteinExistence type="predicted"/>
<evidence type="ECO:0000313" key="3">
    <source>
        <dbReference type="RefSeq" id="XP_011207453.2"/>
    </source>
</evidence>
<feature type="compositionally biased region" description="Polar residues" evidence="1">
    <location>
        <begin position="402"/>
        <end position="416"/>
    </location>
</feature>
<dbReference type="GeneID" id="105229077"/>
<dbReference type="InterPro" id="IPR027417">
    <property type="entry name" value="P-loop_NTPase"/>
</dbReference>
<feature type="compositionally biased region" description="Polar residues" evidence="1">
    <location>
        <begin position="721"/>
        <end position="731"/>
    </location>
</feature>
<feature type="compositionally biased region" description="Low complexity" evidence="1">
    <location>
        <begin position="1044"/>
        <end position="1066"/>
    </location>
</feature>
<feature type="compositionally biased region" description="Polar residues" evidence="1">
    <location>
        <begin position="1191"/>
        <end position="1214"/>
    </location>
</feature>
<dbReference type="Proteomes" id="UP001652620">
    <property type="component" value="Chromosome 5"/>
</dbReference>
<feature type="region of interest" description="Disordered" evidence="1">
    <location>
        <begin position="924"/>
        <end position="945"/>
    </location>
</feature>
<feature type="compositionally biased region" description="Polar residues" evidence="1">
    <location>
        <begin position="793"/>
        <end position="806"/>
    </location>
</feature>
<dbReference type="InParanoid" id="A0A6I9VTK3"/>
<keyword evidence="2" id="KW-1185">Reference proteome</keyword>
<accession>A0A6I9VTK3</accession>
<dbReference type="KEGG" id="bdr:105229077"/>
<feature type="compositionally biased region" description="Basic and acidic residues" evidence="1">
    <location>
        <begin position="593"/>
        <end position="619"/>
    </location>
</feature>
<feature type="region of interest" description="Disordered" evidence="1">
    <location>
        <begin position="552"/>
        <end position="818"/>
    </location>
</feature>
<feature type="compositionally biased region" description="Basic and acidic residues" evidence="1">
    <location>
        <begin position="560"/>
        <end position="580"/>
    </location>
</feature>
<sequence length="1258" mass="140602">MYHFMATCAPEPLELSEKVQIPGHVRQYLKDFQLETIRFLHKHLANRDFCILNDESGLGKCVSTAVYLGAIAKNKTCLIVVQNDDELVASWQFHFDVLTNLTVGVLGSNTGILESPPNVVIAKWATLRSTIDGNKCNYDYIIIDNRGQMMSNNFCMSMLLSNYEHKVNLIISSNDVTSDLKLLHNSLRLGGRLEHQYEQFKVFEAKYKLPDSKDVLNKIADLEQYFLKREMISDFCKDFRLRRYRHQYEDELPLVDAERYKINLDLWRSNSSQKSNDNVNNLNANSETPTEELFNQALALDREITHIIDGQKAEALVMANNEASDDALSMSPLLIDSDSCNSDDAEAVVDITNQEISLPPQNKSAAPDIYEFVDLSTEKCSEEYVSSVSRAKPNTAKKTTETRSNSRSPVQKSNNIKTIVIKDTEEIDSGKELTKSQLNRKKTKLQASKKVLEKKTNGKPADKNDNQNEGLNTRVEEKATKVNDSNKNATVAKRQMRNKNVMKQNVVTESQTSQVKANNTDTITTTKRRTLKQPEKYVKQTANKIISTDKTKLATTAKQKNLDQSHKNEETLKTTDKAVERTSPSKLNQAKLNTDKSVRGKDQTLDEKTAVSKEKEVKPKQNVSELIETPRRLRQTRGDKTDVRKDKEAVTTEKVTPAIVESRNTTKKAPESDKVNENKSAKNSPKDSPKDVVVKQNVKPKSKNNTRVDVPTTPTVRNTRSMQRQTRSTDAGRSKYMKSPLILDDNRKPKRKRARLEDCAKAGTKAQQEDESSSVEAETTSKRKKNEKEKIATENNSNASGKTAQGKSKKRQTNNKIIDTTDSAILPCSGNTEDMQCGQKIIADTHSDDGFLRPPTPVRNIRNSEPKNLLPTPISINDSEVVFVPCTDAPHKNQSIVVLSSSTDEGSLSSQHSAQSRRTRALKQKTALKRPATDITNTSPLPTTPTFGELLAKQRMQRKSPDLFSASTELGLTCTQQTACDRHDGVETFQGFKIFGSEVKQIQQQNAHTAGGKKSKQMLSRGRSCLNILEKMFDTPAAEATVAASTAQAQTQTQTQPKTKTTNTQKSTKKAPDSKLVKRATRGSQPVMPTLPNAVSATQQQHEKSKQTQNNDTATNQVISGALVDEEIFEITNNDAFGSVMRINSNGEISPVQTTARGLQPTQHNKITNYLIGTTQLTPTEATMDERTPSKRTQTPLSGTVTRRSPKNKSTQSTKLTKWFQKNGALNDLQANATQNDPNRNTMAKRLKRRCLELSFRN</sequence>
<protein>
    <submittedName>
        <fullName evidence="3">Protein suppressor of underreplication</fullName>
    </submittedName>
</protein>
<gene>
    <name evidence="3" type="primary">LOC105229077</name>
</gene>
<organism evidence="2 3">
    <name type="scientific">Bactrocera dorsalis</name>
    <name type="common">Oriental fruit fly</name>
    <name type="synonym">Dacus dorsalis</name>
    <dbReference type="NCBI Taxonomy" id="27457"/>
    <lineage>
        <taxon>Eukaryota</taxon>
        <taxon>Metazoa</taxon>
        <taxon>Ecdysozoa</taxon>
        <taxon>Arthropoda</taxon>
        <taxon>Hexapoda</taxon>
        <taxon>Insecta</taxon>
        <taxon>Pterygota</taxon>
        <taxon>Neoptera</taxon>
        <taxon>Endopterygota</taxon>
        <taxon>Diptera</taxon>
        <taxon>Brachycera</taxon>
        <taxon>Muscomorpha</taxon>
        <taxon>Tephritoidea</taxon>
        <taxon>Tephritidae</taxon>
        <taxon>Bactrocera</taxon>
        <taxon>Bactrocera</taxon>
    </lineage>
</organism>
<feature type="compositionally biased region" description="Low complexity" evidence="1">
    <location>
        <begin position="705"/>
        <end position="720"/>
    </location>
</feature>
<feature type="compositionally biased region" description="Basic and acidic residues" evidence="1">
    <location>
        <begin position="628"/>
        <end position="651"/>
    </location>
</feature>
<dbReference type="SUPFAM" id="SSF52540">
    <property type="entry name" value="P-loop containing nucleoside triphosphate hydrolases"/>
    <property type="match status" value="1"/>
</dbReference>
<evidence type="ECO:0000256" key="1">
    <source>
        <dbReference type="SAM" id="MobiDB-lite"/>
    </source>
</evidence>
<evidence type="ECO:0000313" key="2">
    <source>
        <dbReference type="Proteomes" id="UP001652620"/>
    </source>
</evidence>
<name>A0A6I9VTK3_BACDO</name>
<feature type="region of interest" description="Disordered" evidence="1">
    <location>
        <begin position="1044"/>
        <end position="1114"/>
    </location>
</feature>
<dbReference type="Gene3D" id="3.40.50.10810">
    <property type="entry name" value="Tandem AAA-ATPase domain"/>
    <property type="match status" value="1"/>
</dbReference>
<feature type="compositionally biased region" description="Basic and acidic residues" evidence="1">
    <location>
        <begin position="450"/>
        <end position="466"/>
    </location>
</feature>
<feature type="region of interest" description="Disordered" evidence="1">
    <location>
        <begin position="1180"/>
        <end position="1214"/>
    </location>
</feature>
<feature type="compositionally biased region" description="Polar residues" evidence="1">
    <location>
        <begin position="934"/>
        <end position="945"/>
    </location>
</feature>
<dbReference type="InterPro" id="IPR038718">
    <property type="entry name" value="SNF2-like_sf"/>
</dbReference>